<sequence>MALSERHLFLSKRLVTENGVADGGVLVDVNGTIEQILTREEVEKIIAENDGKIKVVDGGNLALLAGVVDSHVHVNEPGRTAWEGFRTATSAAAAGGITTIVDMPLNSIPPTTTVENLKIKASSADGNVFVDVGFWGGVIVGNDDSLRDLVEAGVVGFKCFLCPSGVDEFPNVGREDLEKAFAALEGTGSVLAFHAELEDDSPPSRKKIKKKDPEEYQTYLESRPPNMELNAVALIKDFVSKTDVRVHVVHVSSSEVVPLLTEARKVRVARGNEAWRAGVTAETCHHYLTFSADQIPKGRSEYKCAPPIRDKNNKEKLWEYLLEDKLDLVVSDHSPCTPDLKSSNNLEAWGGISSVQFGLSLFWTSASARGLDLTAISKYMSSAPAQLCGLQNRKGSLKAGLDADLIFFDPDASFTVTKDIIRHKNKLTPYIGMELKGVVQQTYLRGNLIYDKGEVVEKPQGKLLLNDLDQEGTFERQSKYNNINNVSLSVSPVVKLFARSKVTYDGIFTMFIHFAGVTCHLIGATKKPEEKKLFLSKHVVTETEEFEGGVLVDEAGTIEAVLKRDSVELLLSSERSRGWQVIDGGTWALMAGGVDSHVHVNEPGRTSWEGYVSATEAAAAGGITTIIDMPLNSIPPTTTLENLKIKANIAREEIYVDVGFWGGVVPGNEKELQSMIDAGVVGFKCFLIDSGVSEFPYVTPEALDEALVYLNGTGTVLAFHAEVQVGGTTSDCEGPSCPNPELYDTYLATRPEIMELEAVSLIASQLAKTDVHVHVVHVSAEGVIPILEAARAERIKGGYMGWRGGVTAETCNHYLTLSSEMIPPGHSEFKCAPPIRNITNKQKLWEYIRDERIDLVTSDHSPSVAELKGTNYLTAWGGISSVQFDLSLFWTEAKARGFPLSAVTRYLSAGPARLVGLQESKGSIRPGLDGDLIFFDPDASFLVTPEIIKYKNKISPYMYRVLNGKVMQTYVRGQLVFSDDELIGSPKGKLLLNEL</sequence>
<reference evidence="11" key="1">
    <citation type="submission" date="2016-07" db="EMBL/GenBank/DDBJ databases">
        <authorList>
            <person name="Bretaudeau A."/>
        </authorList>
    </citation>
    <scope>NUCLEOTIDE SEQUENCE</scope>
    <source>
        <strain evidence="11">Rice</strain>
        <tissue evidence="11">Whole body</tissue>
    </source>
</reference>
<keyword evidence="8" id="KW-0378">Hydrolase</keyword>
<evidence type="ECO:0000256" key="2">
    <source>
        <dbReference type="ARBA" id="ARBA00001947"/>
    </source>
</evidence>
<dbReference type="GO" id="GO:0008270">
    <property type="term" value="F:zinc ion binding"/>
    <property type="evidence" value="ECO:0007669"/>
    <property type="project" value="InterPro"/>
</dbReference>
<dbReference type="UniPathway" id="UPA00395">
    <property type="reaction ID" value="UER00653"/>
</dbReference>
<dbReference type="GO" id="GO:0005737">
    <property type="term" value="C:cytoplasm"/>
    <property type="evidence" value="ECO:0007669"/>
    <property type="project" value="TreeGrafter"/>
</dbReference>
<evidence type="ECO:0000256" key="3">
    <source>
        <dbReference type="ARBA" id="ARBA00004968"/>
    </source>
</evidence>
<comment type="similarity">
    <text evidence="4">Belongs to the metallo-dependent hydrolases superfamily. Allantoinase family.</text>
</comment>
<keyword evidence="7" id="KW-0479">Metal-binding</keyword>
<evidence type="ECO:0000256" key="6">
    <source>
        <dbReference type="ARBA" id="ARBA00012863"/>
    </source>
</evidence>
<dbReference type="InterPro" id="IPR006680">
    <property type="entry name" value="Amidohydro-rel"/>
</dbReference>
<keyword evidence="9" id="KW-0862">Zinc</keyword>
<dbReference type="InterPro" id="IPR050138">
    <property type="entry name" value="DHOase/Allantoinase_Hydrolase"/>
</dbReference>
<dbReference type="EMBL" id="ODYU01005260">
    <property type="protein sequence ID" value="SOQ45935.1"/>
    <property type="molecule type" value="Genomic_DNA"/>
</dbReference>
<dbReference type="PROSITE" id="PS00482">
    <property type="entry name" value="DIHYDROOROTASE_1"/>
    <property type="match status" value="2"/>
</dbReference>
<dbReference type="AlphaFoldDB" id="A0A2H1VYM4"/>
<comment type="subunit">
    <text evidence="5">Homotetramer.</text>
</comment>
<dbReference type="GO" id="GO:0004038">
    <property type="term" value="F:allantoinase activity"/>
    <property type="evidence" value="ECO:0007669"/>
    <property type="project" value="UniProtKB-EC"/>
</dbReference>
<comment type="pathway">
    <text evidence="3">Nitrogen metabolism; (S)-allantoin degradation; allantoate from (S)-allantoin: step 1/1.</text>
</comment>
<dbReference type="PANTHER" id="PTHR43668">
    <property type="entry name" value="ALLANTOINASE"/>
    <property type="match status" value="1"/>
</dbReference>
<dbReference type="NCBIfam" id="TIGR03178">
    <property type="entry name" value="allantoinase"/>
    <property type="match status" value="2"/>
</dbReference>
<evidence type="ECO:0000256" key="8">
    <source>
        <dbReference type="ARBA" id="ARBA00022801"/>
    </source>
</evidence>
<evidence type="ECO:0000256" key="1">
    <source>
        <dbReference type="ARBA" id="ARBA00001756"/>
    </source>
</evidence>
<evidence type="ECO:0000256" key="5">
    <source>
        <dbReference type="ARBA" id="ARBA00011881"/>
    </source>
</evidence>
<dbReference type="Pfam" id="PF01979">
    <property type="entry name" value="Amidohydro_1"/>
    <property type="match status" value="2"/>
</dbReference>
<dbReference type="InterPro" id="IPR011059">
    <property type="entry name" value="Metal-dep_hydrolase_composite"/>
</dbReference>
<dbReference type="GO" id="GO:0000256">
    <property type="term" value="P:allantoin catabolic process"/>
    <property type="evidence" value="ECO:0007669"/>
    <property type="project" value="UniProtKB-UniPathway"/>
</dbReference>
<dbReference type="PANTHER" id="PTHR43668:SF2">
    <property type="entry name" value="ALLANTOINASE"/>
    <property type="match status" value="1"/>
</dbReference>
<comment type="catalytic activity">
    <reaction evidence="1">
        <text>(S)-allantoin + H2O = allantoate + H(+)</text>
        <dbReference type="Rhea" id="RHEA:17029"/>
        <dbReference type="ChEBI" id="CHEBI:15377"/>
        <dbReference type="ChEBI" id="CHEBI:15378"/>
        <dbReference type="ChEBI" id="CHEBI:15678"/>
        <dbReference type="ChEBI" id="CHEBI:17536"/>
        <dbReference type="EC" id="3.5.2.5"/>
    </reaction>
</comment>
<dbReference type="InterPro" id="IPR017593">
    <property type="entry name" value="Allantoinase"/>
</dbReference>
<dbReference type="SUPFAM" id="SSF51338">
    <property type="entry name" value="Composite domain of metallo-dependent hydrolases"/>
    <property type="match status" value="2"/>
</dbReference>
<proteinExistence type="inferred from homology"/>
<accession>A0A2H1VYM4</accession>
<evidence type="ECO:0000256" key="9">
    <source>
        <dbReference type="ARBA" id="ARBA00022833"/>
    </source>
</evidence>
<dbReference type="GO" id="GO:0006145">
    <property type="term" value="P:purine nucleobase catabolic process"/>
    <property type="evidence" value="ECO:0007669"/>
    <property type="project" value="TreeGrafter"/>
</dbReference>
<gene>
    <name evidence="11" type="ORF">SFRICE_000110</name>
</gene>
<dbReference type="FunFam" id="3.20.20.140:FF:000032">
    <property type="entry name" value="Allantoinase Dal1"/>
    <property type="match status" value="1"/>
</dbReference>
<dbReference type="EC" id="3.5.2.5" evidence="6"/>
<evidence type="ECO:0000256" key="7">
    <source>
        <dbReference type="ARBA" id="ARBA00022723"/>
    </source>
</evidence>
<dbReference type="InterPro" id="IPR032466">
    <property type="entry name" value="Metal_Hydrolase"/>
</dbReference>
<evidence type="ECO:0000256" key="4">
    <source>
        <dbReference type="ARBA" id="ARBA00010368"/>
    </source>
</evidence>
<protein>
    <recommendedName>
        <fullName evidence="6">allantoinase</fullName>
        <ecNumber evidence="6">3.5.2.5</ecNumber>
    </recommendedName>
</protein>
<dbReference type="InterPro" id="IPR002195">
    <property type="entry name" value="Dihydroorotase_CS"/>
</dbReference>
<feature type="domain" description="Amidohydrolase-related" evidence="10">
    <location>
        <begin position="589"/>
        <end position="976"/>
    </location>
</feature>
<feature type="domain" description="Amidohydrolase-related" evidence="10">
    <location>
        <begin position="63"/>
        <end position="448"/>
    </location>
</feature>
<dbReference type="SUPFAM" id="SSF51556">
    <property type="entry name" value="Metallo-dependent hydrolases"/>
    <property type="match status" value="2"/>
</dbReference>
<evidence type="ECO:0000313" key="11">
    <source>
        <dbReference type="EMBL" id="SOQ45935.1"/>
    </source>
</evidence>
<dbReference type="Gene3D" id="3.20.20.140">
    <property type="entry name" value="Metal-dependent hydrolases"/>
    <property type="match status" value="2"/>
</dbReference>
<dbReference type="GO" id="GO:0050897">
    <property type="term" value="F:cobalt ion binding"/>
    <property type="evidence" value="ECO:0007669"/>
    <property type="project" value="InterPro"/>
</dbReference>
<comment type="cofactor">
    <cofactor evidence="2">
        <name>Zn(2+)</name>
        <dbReference type="ChEBI" id="CHEBI:29105"/>
    </cofactor>
</comment>
<evidence type="ECO:0000259" key="10">
    <source>
        <dbReference type="Pfam" id="PF01979"/>
    </source>
</evidence>
<name>A0A2H1VYM4_SPOFR</name>
<organism evidence="11">
    <name type="scientific">Spodoptera frugiperda</name>
    <name type="common">Fall armyworm</name>
    <dbReference type="NCBI Taxonomy" id="7108"/>
    <lineage>
        <taxon>Eukaryota</taxon>
        <taxon>Metazoa</taxon>
        <taxon>Ecdysozoa</taxon>
        <taxon>Arthropoda</taxon>
        <taxon>Hexapoda</taxon>
        <taxon>Insecta</taxon>
        <taxon>Pterygota</taxon>
        <taxon>Neoptera</taxon>
        <taxon>Endopterygota</taxon>
        <taxon>Lepidoptera</taxon>
        <taxon>Glossata</taxon>
        <taxon>Ditrysia</taxon>
        <taxon>Noctuoidea</taxon>
        <taxon>Noctuidae</taxon>
        <taxon>Amphipyrinae</taxon>
        <taxon>Spodoptera</taxon>
    </lineage>
</organism>